<dbReference type="SMART" id="SM00507">
    <property type="entry name" value="HNHc"/>
    <property type="match status" value="1"/>
</dbReference>
<organism evidence="3">
    <name type="scientific">marine sediment metagenome</name>
    <dbReference type="NCBI Taxonomy" id="412755"/>
    <lineage>
        <taxon>unclassified sequences</taxon>
        <taxon>metagenomes</taxon>
        <taxon>ecological metagenomes</taxon>
    </lineage>
</organism>
<dbReference type="GO" id="GO:0004519">
    <property type="term" value="F:endonuclease activity"/>
    <property type="evidence" value="ECO:0007669"/>
    <property type="project" value="InterPro"/>
</dbReference>
<proteinExistence type="predicted"/>
<feature type="domain" description="HNH nuclease" evidence="2">
    <location>
        <begin position="2"/>
        <end position="50"/>
    </location>
</feature>
<dbReference type="InterPro" id="IPR003615">
    <property type="entry name" value="HNH_nuc"/>
</dbReference>
<dbReference type="GO" id="GO:0008270">
    <property type="term" value="F:zinc ion binding"/>
    <property type="evidence" value="ECO:0007669"/>
    <property type="project" value="InterPro"/>
</dbReference>
<dbReference type="AlphaFoldDB" id="A0A0F9QB45"/>
<evidence type="ECO:0000259" key="2">
    <source>
        <dbReference type="SMART" id="SM00507"/>
    </source>
</evidence>
<feature type="region of interest" description="Disordered" evidence="1">
    <location>
        <begin position="59"/>
        <end position="78"/>
    </location>
</feature>
<accession>A0A0F9QB45</accession>
<protein>
    <recommendedName>
        <fullName evidence="2">HNH nuclease domain-containing protein</fullName>
    </recommendedName>
</protein>
<dbReference type="Gene3D" id="1.10.30.50">
    <property type="match status" value="1"/>
</dbReference>
<dbReference type="EMBL" id="LAZR01004250">
    <property type="protein sequence ID" value="KKN10376.1"/>
    <property type="molecule type" value="Genomic_DNA"/>
</dbReference>
<dbReference type="Pfam" id="PF01844">
    <property type="entry name" value="HNH"/>
    <property type="match status" value="1"/>
</dbReference>
<name>A0A0F9QB45_9ZZZZ</name>
<reference evidence="3" key="1">
    <citation type="journal article" date="2015" name="Nature">
        <title>Complex archaea that bridge the gap between prokaryotes and eukaryotes.</title>
        <authorList>
            <person name="Spang A."/>
            <person name="Saw J.H."/>
            <person name="Jorgensen S.L."/>
            <person name="Zaremba-Niedzwiedzka K."/>
            <person name="Martijn J."/>
            <person name="Lind A.E."/>
            <person name="van Eijk R."/>
            <person name="Schleper C."/>
            <person name="Guy L."/>
            <person name="Ettema T.J."/>
        </authorList>
    </citation>
    <scope>NUCLEOTIDE SEQUENCE</scope>
</reference>
<dbReference type="InterPro" id="IPR002711">
    <property type="entry name" value="HNH"/>
</dbReference>
<gene>
    <name evidence="3" type="ORF">LCGC14_1037370</name>
</gene>
<sequence length="78" mass="8917">MKGSHRIHLKERCEACGRKVHPDGLTIHHISSRADNGSKNLQTLCYVCHSFWHNINSKVKRGPKRNPSGRMPKLFKGE</sequence>
<dbReference type="CDD" id="cd00085">
    <property type="entry name" value="HNHc"/>
    <property type="match status" value="1"/>
</dbReference>
<evidence type="ECO:0000256" key="1">
    <source>
        <dbReference type="SAM" id="MobiDB-lite"/>
    </source>
</evidence>
<evidence type="ECO:0000313" key="3">
    <source>
        <dbReference type="EMBL" id="KKN10376.1"/>
    </source>
</evidence>
<comment type="caution">
    <text evidence="3">The sequence shown here is derived from an EMBL/GenBank/DDBJ whole genome shotgun (WGS) entry which is preliminary data.</text>
</comment>
<dbReference type="GO" id="GO:0003676">
    <property type="term" value="F:nucleic acid binding"/>
    <property type="evidence" value="ECO:0007669"/>
    <property type="project" value="InterPro"/>
</dbReference>